<dbReference type="AlphaFoldDB" id="A0A6J1RK37"/>
<name>A0A6J1RK37_9HYME</name>
<organism evidence="6 7">
    <name type="scientific">Temnothorax curvispinosus</name>
    <dbReference type="NCBI Taxonomy" id="300111"/>
    <lineage>
        <taxon>Eukaryota</taxon>
        <taxon>Metazoa</taxon>
        <taxon>Ecdysozoa</taxon>
        <taxon>Arthropoda</taxon>
        <taxon>Hexapoda</taxon>
        <taxon>Insecta</taxon>
        <taxon>Pterygota</taxon>
        <taxon>Neoptera</taxon>
        <taxon>Endopterygota</taxon>
        <taxon>Hymenoptera</taxon>
        <taxon>Apocrita</taxon>
        <taxon>Aculeata</taxon>
        <taxon>Formicoidea</taxon>
        <taxon>Formicidae</taxon>
        <taxon>Myrmicinae</taxon>
        <taxon>Temnothorax</taxon>
    </lineage>
</organism>
<sequence length="299" mass="35054">MQLTMSKGFNKEEAQEARKELQKEDQFISCLLSIMPLSTRELADKNYPATEEKEPTKKAKTFTIPGKKNQRAHTFEELHAKLEELKGVKKLDYKQKLLKKTLKNRIKKKTKREERLVQKKLARIEQNTASGSKIKTEDEEVPKVPKPKPVFNSEGKMVFSKFDFSEIGVKKKLPKSQNDPKKMLQQLQQKKEKLKQLEELGDKEKAEDIREKDAWKSALAKASGEKIKDDPELLKRTIKRNEQKKKHSAKKWNSRIENVQKSMQERQEKRRENIMKKKKEKKQNKLKKATKKGRIVSGF</sequence>
<dbReference type="PANTHER" id="PTHR14369">
    <property type="entry name" value="SURFEIT LOCUS PROTEIN 6"/>
    <property type="match status" value="1"/>
</dbReference>
<feature type="region of interest" description="Disordered" evidence="4">
    <location>
        <begin position="45"/>
        <end position="70"/>
    </location>
</feature>
<evidence type="ECO:0000256" key="2">
    <source>
        <dbReference type="ARBA" id="ARBA00005904"/>
    </source>
</evidence>
<dbReference type="GO" id="GO:0003723">
    <property type="term" value="F:RNA binding"/>
    <property type="evidence" value="ECO:0007669"/>
    <property type="project" value="TreeGrafter"/>
</dbReference>
<dbReference type="Pfam" id="PF04935">
    <property type="entry name" value="SURF6"/>
    <property type="match status" value="1"/>
</dbReference>
<comment type="subcellular location">
    <subcellularLocation>
        <location evidence="1">Nucleus</location>
    </subcellularLocation>
</comment>
<feature type="compositionally biased region" description="Basic and acidic residues" evidence="4">
    <location>
        <begin position="189"/>
        <end position="215"/>
    </location>
</feature>
<dbReference type="GeneID" id="112468241"/>
<dbReference type="PANTHER" id="PTHR14369:SF0">
    <property type="entry name" value="SURFEIT LOCUS PROTEIN 6"/>
    <property type="match status" value="1"/>
</dbReference>
<dbReference type="GO" id="GO:0003677">
    <property type="term" value="F:DNA binding"/>
    <property type="evidence" value="ECO:0007669"/>
    <property type="project" value="TreeGrafter"/>
</dbReference>
<feature type="compositionally biased region" description="Basic and acidic residues" evidence="4">
    <location>
        <begin position="223"/>
        <end position="241"/>
    </location>
</feature>
<evidence type="ECO:0000313" key="6">
    <source>
        <dbReference type="Proteomes" id="UP000504618"/>
    </source>
</evidence>
<accession>A0A6J1RK37</accession>
<feature type="region of interest" description="Disordered" evidence="4">
    <location>
        <begin position="170"/>
        <end position="299"/>
    </location>
</feature>
<dbReference type="Proteomes" id="UP000504618">
    <property type="component" value="Unplaced"/>
</dbReference>
<feature type="compositionally biased region" description="Basic and acidic residues" evidence="4">
    <location>
        <begin position="9"/>
        <end position="22"/>
    </location>
</feature>
<comment type="similarity">
    <text evidence="2">Belongs to the SURF6 family.</text>
</comment>
<dbReference type="InterPro" id="IPR007019">
    <property type="entry name" value="SURF6"/>
</dbReference>
<feature type="compositionally biased region" description="Basic residues" evidence="4">
    <location>
        <begin position="276"/>
        <end position="299"/>
    </location>
</feature>
<protein>
    <submittedName>
        <fullName evidence="7">Surfeit locus protein 6 homolog</fullName>
    </submittedName>
</protein>
<keyword evidence="6" id="KW-1185">Reference proteome</keyword>
<feature type="region of interest" description="Disordered" evidence="4">
    <location>
        <begin position="1"/>
        <end position="22"/>
    </location>
</feature>
<dbReference type="GO" id="GO:0005730">
    <property type="term" value="C:nucleolus"/>
    <property type="evidence" value="ECO:0007669"/>
    <property type="project" value="TreeGrafter"/>
</dbReference>
<dbReference type="OrthoDB" id="444809at2759"/>
<dbReference type="RefSeq" id="XP_024893125.1">
    <property type="nucleotide sequence ID" value="XM_025037357.1"/>
</dbReference>
<feature type="compositionally biased region" description="Basic residues" evidence="4">
    <location>
        <begin position="242"/>
        <end position="253"/>
    </location>
</feature>
<evidence type="ECO:0000256" key="4">
    <source>
        <dbReference type="SAM" id="MobiDB-lite"/>
    </source>
</evidence>
<evidence type="ECO:0000256" key="3">
    <source>
        <dbReference type="ARBA" id="ARBA00023242"/>
    </source>
</evidence>
<evidence type="ECO:0000259" key="5">
    <source>
        <dbReference type="Pfam" id="PF04935"/>
    </source>
</evidence>
<feature type="region of interest" description="Disordered" evidence="4">
    <location>
        <begin position="121"/>
        <end position="152"/>
    </location>
</feature>
<dbReference type="GO" id="GO:0042273">
    <property type="term" value="P:ribosomal large subunit biogenesis"/>
    <property type="evidence" value="ECO:0007669"/>
    <property type="project" value="TreeGrafter"/>
</dbReference>
<reference evidence="7" key="1">
    <citation type="submission" date="2025-08" db="UniProtKB">
        <authorList>
            <consortium name="RefSeq"/>
        </authorList>
    </citation>
    <scope>IDENTIFICATION</scope>
    <source>
        <tissue evidence="7">Whole body</tissue>
    </source>
</reference>
<dbReference type="InterPro" id="IPR029190">
    <property type="entry name" value="Rrp14/SURF6_C"/>
</dbReference>
<proteinExistence type="inferred from homology"/>
<evidence type="ECO:0000256" key="1">
    <source>
        <dbReference type="ARBA" id="ARBA00004123"/>
    </source>
</evidence>
<dbReference type="GO" id="GO:0042274">
    <property type="term" value="P:ribosomal small subunit biogenesis"/>
    <property type="evidence" value="ECO:0007669"/>
    <property type="project" value="TreeGrafter"/>
</dbReference>
<evidence type="ECO:0000313" key="7">
    <source>
        <dbReference type="RefSeq" id="XP_024893125.1"/>
    </source>
</evidence>
<feature type="domain" description="Ribosomal RNA-processing protein 14/surfeit locus protein 6 C-terminal" evidence="5">
    <location>
        <begin position="101"/>
        <end position="287"/>
    </location>
</feature>
<feature type="compositionally biased region" description="Basic and acidic residues" evidence="4">
    <location>
        <begin position="263"/>
        <end position="275"/>
    </location>
</feature>
<gene>
    <name evidence="7" type="primary">LOC112468241</name>
</gene>
<keyword evidence="3" id="KW-0539">Nucleus</keyword>
<dbReference type="CTD" id="6838"/>